<sequence>MQQPDILQRHPRLAELLTFLNSGILTPTGLSHDLHQKLTQARHALDHKQQCLESTAIYEPLERLRFLAPNSRTPLQTQVSIHIDRIVSLLETRRLLLDRYNDSTTSHDLKSSLLRTTSILSQRDLDANIDPEEDNPDVGPERDLNKFTLDQLQPHVQALSETRDAILQTIENSIRQREADILDFFNTTFPPPTSGDPNINGHQHYNHQAQTRLSSVIAQVRELQDSTRQASEAAAVHESVLVHKVAALFDTLHQSMTVLWQIVLEFKMKHRLEQDTVFGEYYAQLVQCMALKMKMLRISVMSFVYDNETVQVLAEAR</sequence>
<dbReference type="Proteomes" id="UP000696485">
    <property type="component" value="Unassembled WGS sequence"/>
</dbReference>
<evidence type="ECO:0000313" key="2">
    <source>
        <dbReference type="Proteomes" id="UP000696485"/>
    </source>
</evidence>
<dbReference type="PANTHER" id="PTHR16219">
    <property type="entry name" value="AUGMIN SUBUNIT 4 FAMILY MEMBER"/>
    <property type="match status" value="1"/>
</dbReference>
<gene>
    <name evidence="1" type="ORF">BG006_008466</name>
</gene>
<protein>
    <submittedName>
        <fullName evidence="1">Uncharacterized protein</fullName>
    </submittedName>
</protein>
<dbReference type="GO" id="GO:0051225">
    <property type="term" value="P:spindle assembly"/>
    <property type="evidence" value="ECO:0007669"/>
    <property type="project" value="InterPro"/>
</dbReference>
<dbReference type="PANTHER" id="PTHR16219:SF1">
    <property type="entry name" value="HAUS AUGMIN-LIKE COMPLEX SUBUNIT 4"/>
    <property type="match status" value="1"/>
</dbReference>
<organism evidence="1 2">
    <name type="scientific">Podila minutissima</name>
    <dbReference type="NCBI Taxonomy" id="64525"/>
    <lineage>
        <taxon>Eukaryota</taxon>
        <taxon>Fungi</taxon>
        <taxon>Fungi incertae sedis</taxon>
        <taxon>Mucoromycota</taxon>
        <taxon>Mortierellomycotina</taxon>
        <taxon>Mortierellomycetes</taxon>
        <taxon>Mortierellales</taxon>
        <taxon>Mortierellaceae</taxon>
        <taxon>Podila</taxon>
    </lineage>
</organism>
<dbReference type="AlphaFoldDB" id="A0A9P5SIP1"/>
<dbReference type="Pfam" id="PF14735">
    <property type="entry name" value="HAUS4"/>
    <property type="match status" value="1"/>
</dbReference>
<name>A0A9P5SIP1_9FUNG</name>
<proteinExistence type="predicted"/>
<reference evidence="1" key="1">
    <citation type="journal article" date="2020" name="Fungal Divers.">
        <title>Resolving the Mortierellaceae phylogeny through synthesis of multi-gene phylogenetics and phylogenomics.</title>
        <authorList>
            <person name="Vandepol N."/>
            <person name="Liber J."/>
            <person name="Desiro A."/>
            <person name="Na H."/>
            <person name="Kennedy M."/>
            <person name="Barry K."/>
            <person name="Grigoriev I.V."/>
            <person name="Miller A.N."/>
            <person name="O'Donnell K."/>
            <person name="Stajich J.E."/>
            <person name="Bonito G."/>
        </authorList>
    </citation>
    <scope>NUCLEOTIDE SEQUENCE</scope>
    <source>
        <strain evidence="1">NVP1</strain>
    </source>
</reference>
<evidence type="ECO:0000313" key="1">
    <source>
        <dbReference type="EMBL" id="KAF9328332.1"/>
    </source>
</evidence>
<accession>A0A9P5SIP1</accession>
<keyword evidence="2" id="KW-1185">Reference proteome</keyword>
<dbReference type="GO" id="GO:0070652">
    <property type="term" value="C:HAUS complex"/>
    <property type="evidence" value="ECO:0007669"/>
    <property type="project" value="InterPro"/>
</dbReference>
<comment type="caution">
    <text evidence="1">The sequence shown here is derived from an EMBL/GenBank/DDBJ whole genome shotgun (WGS) entry which is preliminary data.</text>
</comment>
<dbReference type="EMBL" id="JAAAUY010000575">
    <property type="protein sequence ID" value="KAF9328332.1"/>
    <property type="molecule type" value="Genomic_DNA"/>
</dbReference>
<dbReference type="InterPro" id="IPR029327">
    <property type="entry name" value="HAUS4"/>
</dbReference>
<dbReference type="GO" id="GO:0051011">
    <property type="term" value="F:microtubule minus-end binding"/>
    <property type="evidence" value="ECO:0007669"/>
    <property type="project" value="TreeGrafter"/>
</dbReference>